<proteinExistence type="predicted"/>
<keyword evidence="2" id="KW-1185">Reference proteome</keyword>
<dbReference type="eggNOG" id="COG0572">
    <property type="taxonomic scope" value="Bacteria"/>
</dbReference>
<dbReference type="STRING" id="411471.SUBVAR_06592"/>
<evidence type="ECO:0008006" key="3">
    <source>
        <dbReference type="Google" id="ProtNLM"/>
    </source>
</evidence>
<gene>
    <name evidence="1" type="ORF">SUBVAR_06592</name>
</gene>
<reference evidence="1" key="1">
    <citation type="submission" date="2009-12" db="EMBL/GenBank/DDBJ databases">
        <authorList>
            <person name="Weinstock G."/>
            <person name="Sodergren E."/>
            <person name="Clifton S."/>
            <person name="Fulton L."/>
            <person name="Fulton B."/>
            <person name="Courtney L."/>
            <person name="Fronick C."/>
            <person name="Harrison M."/>
            <person name="Strong C."/>
            <person name="Farmer C."/>
            <person name="Delahaunty K."/>
            <person name="Markovic C."/>
            <person name="Hall O."/>
            <person name="Minx P."/>
            <person name="Tomlinson C."/>
            <person name="Mitreva M."/>
            <person name="Nelson J."/>
            <person name="Hou S."/>
            <person name="Wollam A."/>
            <person name="Pepin K.H."/>
            <person name="Johnson M."/>
            <person name="Bhonagiri V."/>
            <person name="Nash W.E."/>
            <person name="Warren W."/>
            <person name="Chinwalla A."/>
            <person name="Mardis E.R."/>
            <person name="Wilson R.K."/>
        </authorList>
    </citation>
    <scope>NUCLEOTIDE SEQUENCE [LARGE SCALE GENOMIC DNA]</scope>
    <source>
        <strain evidence="1">DSM 15176</strain>
    </source>
</reference>
<evidence type="ECO:0000313" key="2">
    <source>
        <dbReference type="Proteomes" id="UP000003438"/>
    </source>
</evidence>
<comment type="caution">
    <text evidence="1">The sequence shown here is derived from an EMBL/GenBank/DDBJ whole genome shotgun (WGS) entry which is preliminary data.</text>
</comment>
<dbReference type="SUPFAM" id="SSF52540">
    <property type="entry name" value="P-loop containing nucleoside triphosphate hydrolases"/>
    <property type="match status" value="1"/>
</dbReference>
<dbReference type="AlphaFoldDB" id="D1PQC3"/>
<organism evidence="1 2">
    <name type="scientific">Subdoligranulum variabile DSM 15176</name>
    <dbReference type="NCBI Taxonomy" id="411471"/>
    <lineage>
        <taxon>Bacteria</taxon>
        <taxon>Bacillati</taxon>
        <taxon>Bacillota</taxon>
        <taxon>Clostridia</taxon>
        <taxon>Eubacteriales</taxon>
        <taxon>Oscillospiraceae</taxon>
        <taxon>Subdoligranulum</taxon>
    </lineage>
</organism>
<evidence type="ECO:0000313" key="1">
    <source>
        <dbReference type="EMBL" id="EFB75105.1"/>
    </source>
</evidence>
<protein>
    <recommendedName>
        <fullName evidence="3">Uridine kinase</fullName>
    </recommendedName>
</protein>
<dbReference type="RefSeq" id="WP_007047952.1">
    <property type="nucleotide sequence ID" value="NZ_GG704770.1"/>
</dbReference>
<accession>D1PQC3</accession>
<name>D1PQC3_9FIRM</name>
<dbReference type="Proteomes" id="UP000003438">
    <property type="component" value="Unassembled WGS sequence"/>
</dbReference>
<dbReference type="Gene3D" id="3.40.50.300">
    <property type="entry name" value="P-loop containing nucleotide triphosphate hydrolases"/>
    <property type="match status" value="1"/>
</dbReference>
<dbReference type="EMBL" id="ACBY02000035">
    <property type="protein sequence ID" value="EFB75105.1"/>
    <property type="molecule type" value="Genomic_DNA"/>
</dbReference>
<sequence length="198" mass="21893">MSAALFAAAAPVLAAARTLQSSDRPALLAIDGRCGSGKSTLAAFLGRELGCTVLHMDDFYLPPARRRPDWMDHPGANMDFARLRQEVLDPLLAGRTAQYRPYVCRLGALQETAAILPPRPLTILEGSYALHPHLNVPFACRVFLTCTPDCQRQRLQSREGAHFADFQKRWIPLEEGYLAACHPEKNCDFVLDTTAMTV</sequence>
<dbReference type="InterPro" id="IPR027417">
    <property type="entry name" value="P-loop_NTPase"/>
</dbReference>
<dbReference type="HOGENOM" id="CLU_087906_3_0_9"/>